<dbReference type="RefSeq" id="WP_309549577.1">
    <property type="nucleotide sequence ID" value="NZ_CP133762.1"/>
</dbReference>
<dbReference type="Gene3D" id="1.10.357.10">
    <property type="entry name" value="Tetracycline Repressor, domain 2"/>
    <property type="match status" value="1"/>
</dbReference>
<dbReference type="InterPro" id="IPR036271">
    <property type="entry name" value="Tet_transcr_reg_TetR-rel_C_sf"/>
</dbReference>
<gene>
    <name evidence="2" type="ORF">RGF97_26870</name>
</gene>
<evidence type="ECO:0000313" key="2">
    <source>
        <dbReference type="EMBL" id="WMX47705.1"/>
    </source>
</evidence>
<feature type="region of interest" description="Disordered" evidence="1">
    <location>
        <begin position="191"/>
        <end position="221"/>
    </location>
</feature>
<evidence type="ECO:0000313" key="3">
    <source>
        <dbReference type="Proteomes" id="UP001250858"/>
    </source>
</evidence>
<keyword evidence="3" id="KW-1185">Reference proteome</keyword>
<reference evidence="2 3" key="1">
    <citation type="submission" date="2023-09" db="EMBL/GenBank/DDBJ databases">
        <title>Complete genome of Streptomyces roseicoloratus T14.</title>
        <authorList>
            <person name="Bashizi T."/>
            <person name="Kim M.-J."/>
            <person name="Lee G."/>
            <person name="Tagele S.B."/>
            <person name="Shin J.-H."/>
        </authorList>
    </citation>
    <scope>NUCLEOTIDE SEQUENCE [LARGE SCALE GENOMIC DNA]</scope>
    <source>
        <strain evidence="2 3">T14</strain>
    </source>
</reference>
<organism evidence="2 3">
    <name type="scientific">Streptomyces roseicoloratus</name>
    <dbReference type="NCBI Taxonomy" id="2508722"/>
    <lineage>
        <taxon>Bacteria</taxon>
        <taxon>Bacillati</taxon>
        <taxon>Actinomycetota</taxon>
        <taxon>Actinomycetes</taxon>
        <taxon>Kitasatosporales</taxon>
        <taxon>Streptomycetaceae</taxon>
        <taxon>Streptomyces</taxon>
    </lineage>
</organism>
<dbReference type="EMBL" id="CP133762">
    <property type="protein sequence ID" value="WMX47705.1"/>
    <property type="molecule type" value="Genomic_DNA"/>
</dbReference>
<protein>
    <submittedName>
        <fullName evidence="2">TetR/AcrR family transcriptional regulator</fullName>
    </submittedName>
</protein>
<proteinExistence type="predicted"/>
<sequence>MDGRETVEEVEVEVEVEAVCRHVGNRESPLDALDAHTVADLGTLRPRGAGPAERIVSVAVLPRRARRERPRLVAMVHERGLTEHVFLPAQRALVHEAHAAGLRGARAAEPVRAVRFQVVGHVLVERHRERSPVRPPDGTELWTAGTAGAADVPDPDPARALAAAPVDAELLFRVAVRELLTGLLRKAPTEESGRIRPWIRTPGASNRDTGGGAVGPGPYSH</sequence>
<dbReference type="Proteomes" id="UP001250858">
    <property type="component" value="Chromosome"/>
</dbReference>
<evidence type="ECO:0000256" key="1">
    <source>
        <dbReference type="SAM" id="MobiDB-lite"/>
    </source>
</evidence>
<accession>A0ABY9S091</accession>
<name>A0ABY9S091_9ACTN</name>
<dbReference type="SUPFAM" id="SSF48498">
    <property type="entry name" value="Tetracyclin repressor-like, C-terminal domain"/>
    <property type="match status" value="1"/>
</dbReference>